<sequence>MVLNFLTVHSLEENSLLAAQDICARLHHHAMQAPSLLLVYFTQAHDAAVLREQLGRQFPTTPLLGCSSCGGVMTEMGHHVRQEHGVAVAAFYDEKGAYGVAGAEGEPVDVRLLLRRAMLECGRPGELPQLVLVHASPGQEEEVLASIEAEFGHSVPVVGGSAADNKVSGDWQLCWSEGQSKQGVALAVLYPDCQLAFQFHSGYVPAESHGAITSCDGREVLTIEHEPAAEVYARWCGRQQSWPVGPILHESTLTPLARQVGTLDGVPYYKLSHPEAVTERGGLRLFTDVTVGERLWLMYSSQEGLLQRSLSAIRIDPEYGVDARLQPVGALIIFCAGCRLALGDMLYQFVEQSQARLGQIPFITPFTFGEQGRLPHGELAHGNLMVSSVIFLTNDTGQATR</sequence>
<evidence type="ECO:0000313" key="3">
    <source>
        <dbReference type="EMBL" id="KXU80646.1"/>
    </source>
</evidence>
<evidence type="ECO:0000259" key="2">
    <source>
        <dbReference type="SMART" id="SM01204"/>
    </source>
</evidence>
<dbReference type="Pfam" id="PF10442">
    <property type="entry name" value="FIST_C"/>
    <property type="match status" value="1"/>
</dbReference>
<dbReference type="InterPro" id="IPR019494">
    <property type="entry name" value="FIST_C"/>
</dbReference>
<dbReference type="AlphaFoldDB" id="A0A175VIT1"/>
<protein>
    <recommendedName>
        <fullName evidence="5">Histidine kinase</fullName>
    </recommendedName>
</protein>
<evidence type="ECO:0000259" key="1">
    <source>
        <dbReference type="SMART" id="SM00897"/>
    </source>
</evidence>
<gene>
    <name evidence="3" type="ORF">LCR_11160</name>
</gene>
<evidence type="ECO:0008006" key="5">
    <source>
        <dbReference type="Google" id="ProtNLM"/>
    </source>
</evidence>
<dbReference type="SMART" id="SM01204">
    <property type="entry name" value="FIST_C"/>
    <property type="match status" value="1"/>
</dbReference>
<evidence type="ECO:0000313" key="4">
    <source>
        <dbReference type="Proteomes" id="UP000078435"/>
    </source>
</evidence>
<accession>A0A175VIT1</accession>
<dbReference type="SMART" id="SM00897">
    <property type="entry name" value="FIST"/>
    <property type="match status" value="1"/>
</dbReference>
<dbReference type="InterPro" id="IPR013702">
    <property type="entry name" value="FIST_domain_N"/>
</dbReference>
<dbReference type="Proteomes" id="UP000078435">
    <property type="component" value="Unassembled WGS sequence"/>
</dbReference>
<dbReference type="EMBL" id="JMGO02000003">
    <property type="protein sequence ID" value="KXU80646.1"/>
    <property type="molecule type" value="Genomic_DNA"/>
</dbReference>
<dbReference type="RefSeq" id="WP_061475787.1">
    <property type="nucleotide sequence ID" value="NZ_JAAKWU010000011.1"/>
</dbReference>
<dbReference type="Pfam" id="PF08495">
    <property type="entry name" value="FIST"/>
    <property type="match status" value="1"/>
</dbReference>
<reference evidence="3 4" key="1">
    <citation type="submission" date="2016-02" db="EMBL/GenBank/DDBJ databases">
        <title>Draft genome sequence of Aeromonas trota strain 1999lcr isolated from cerebrospinal fluid (CSF).</title>
        <authorList>
            <person name="Dallagassa C.B."/>
            <person name="Prediger K.C."/>
            <person name="Weiss V.A."/>
            <person name="Assis F.E."/>
            <person name="Baura V."/>
            <person name="Cruz L.M."/>
            <person name="Souza E.M."/>
            <person name="Pedrosa F.O."/>
            <person name="Fadel-Picheth C.M."/>
        </authorList>
    </citation>
    <scope>NUCLEOTIDE SEQUENCE [LARGE SCALE GENOMIC DNA]</scope>
    <source>
        <strain evidence="3 4">1999lcr</strain>
    </source>
</reference>
<feature type="domain" description="FIST" evidence="1">
    <location>
        <begin position="33"/>
        <end position="227"/>
    </location>
</feature>
<dbReference type="PANTHER" id="PTHR40252:SF2">
    <property type="entry name" value="BLR0328 PROTEIN"/>
    <property type="match status" value="1"/>
</dbReference>
<dbReference type="PANTHER" id="PTHR40252">
    <property type="entry name" value="BLR0328 PROTEIN"/>
    <property type="match status" value="1"/>
</dbReference>
<organism evidence="3 4">
    <name type="scientific">Aeromonas enteropelogenes</name>
    <name type="common">Aeromonas trota</name>
    <dbReference type="NCBI Taxonomy" id="29489"/>
    <lineage>
        <taxon>Bacteria</taxon>
        <taxon>Pseudomonadati</taxon>
        <taxon>Pseudomonadota</taxon>
        <taxon>Gammaproteobacteria</taxon>
        <taxon>Aeromonadales</taxon>
        <taxon>Aeromonadaceae</taxon>
        <taxon>Aeromonas</taxon>
    </lineage>
</organism>
<name>A0A175VIT1_AEREN</name>
<proteinExistence type="predicted"/>
<feature type="domain" description="FIST C-domain" evidence="2">
    <location>
        <begin position="228"/>
        <end position="374"/>
    </location>
</feature>
<comment type="caution">
    <text evidence="3">The sequence shown here is derived from an EMBL/GenBank/DDBJ whole genome shotgun (WGS) entry which is preliminary data.</text>
</comment>